<accession>A0ABM8I5I2</accession>
<dbReference type="Pfam" id="PF00005">
    <property type="entry name" value="ABC_tran"/>
    <property type="match status" value="1"/>
</dbReference>
<keyword evidence="2" id="KW-0418">Kinase</keyword>
<evidence type="ECO:0008006" key="9">
    <source>
        <dbReference type="Google" id="ProtNLM"/>
    </source>
</evidence>
<reference evidence="8" key="1">
    <citation type="journal article" date="2023" name="Int. J. Syst. Evol. Microbiol.">
        <title>Claveliimonas bilis gen. nov., sp. nov., deoxycholic acid-producing bacteria isolated from human faeces, and reclassification of Sellimonas monacensis Zenner et al. 2021 as Claveliimonas monacensis comb. nov.</title>
        <authorList>
            <person name="Hisatomi A."/>
            <person name="Kastawa N.W.E.P.G."/>
            <person name="Song I."/>
            <person name="Ohkuma M."/>
            <person name="Fukiya S."/>
            <person name="Sakamoto M."/>
        </authorList>
    </citation>
    <scope>NUCLEOTIDE SEQUENCE [LARGE SCALE GENOMIC DNA]</scope>
    <source>
        <strain evidence="8">12BBH14</strain>
    </source>
</reference>
<dbReference type="InterPro" id="IPR050107">
    <property type="entry name" value="ABC_carbohydrate_import_ATPase"/>
</dbReference>
<dbReference type="InterPro" id="IPR027417">
    <property type="entry name" value="P-loop_NTPase"/>
</dbReference>
<dbReference type="InterPro" id="IPR029016">
    <property type="entry name" value="GAF-like_dom_sf"/>
</dbReference>
<dbReference type="InterPro" id="IPR003594">
    <property type="entry name" value="HATPase_dom"/>
</dbReference>
<evidence type="ECO:0000259" key="5">
    <source>
        <dbReference type="PROSITE" id="PS50109"/>
    </source>
</evidence>
<evidence type="ECO:0000256" key="1">
    <source>
        <dbReference type="ARBA" id="ARBA00022741"/>
    </source>
</evidence>
<dbReference type="Pfam" id="PF02518">
    <property type="entry name" value="HATPase_c"/>
    <property type="match status" value="1"/>
</dbReference>
<dbReference type="Gene3D" id="3.40.50.300">
    <property type="entry name" value="P-loop containing nucleotide triphosphate hydrolases"/>
    <property type="match status" value="1"/>
</dbReference>
<dbReference type="InterPro" id="IPR036890">
    <property type="entry name" value="HATPase_C_sf"/>
</dbReference>
<dbReference type="PROSITE" id="PS50109">
    <property type="entry name" value="HIS_KIN"/>
    <property type="match status" value="1"/>
</dbReference>
<dbReference type="PROSITE" id="PS50893">
    <property type="entry name" value="ABC_TRANSPORTER_2"/>
    <property type="match status" value="1"/>
</dbReference>
<keyword evidence="2" id="KW-0808">Transferase</keyword>
<feature type="domain" description="ABC transporter" evidence="6">
    <location>
        <begin position="1"/>
        <end position="231"/>
    </location>
</feature>
<dbReference type="InterPro" id="IPR011495">
    <property type="entry name" value="Sig_transdc_His_kin_sub2_dim/P"/>
</dbReference>
<evidence type="ECO:0000259" key="6">
    <source>
        <dbReference type="PROSITE" id="PS50893"/>
    </source>
</evidence>
<feature type="domain" description="Histidine kinase" evidence="5">
    <location>
        <begin position="405"/>
        <end position="600"/>
    </location>
</feature>
<dbReference type="Gene3D" id="3.30.450.40">
    <property type="match status" value="1"/>
</dbReference>
<dbReference type="EMBL" id="AP027742">
    <property type="protein sequence ID" value="BDZ78381.1"/>
    <property type="molecule type" value="Genomic_DNA"/>
</dbReference>
<evidence type="ECO:0000256" key="4">
    <source>
        <dbReference type="ARBA" id="ARBA00023012"/>
    </source>
</evidence>
<dbReference type="InterPro" id="IPR003439">
    <property type="entry name" value="ABC_transporter-like_ATP-bd"/>
</dbReference>
<dbReference type="Pfam" id="PF07568">
    <property type="entry name" value="HisKA_2"/>
    <property type="match status" value="1"/>
</dbReference>
<evidence type="ECO:0000256" key="2">
    <source>
        <dbReference type="ARBA" id="ARBA00022777"/>
    </source>
</evidence>
<dbReference type="SUPFAM" id="SSF55781">
    <property type="entry name" value="GAF domain-like"/>
    <property type="match status" value="1"/>
</dbReference>
<evidence type="ECO:0000256" key="3">
    <source>
        <dbReference type="ARBA" id="ARBA00022840"/>
    </source>
</evidence>
<dbReference type="PANTHER" id="PTHR43790:SF2">
    <property type="entry name" value="AUTOINDUCER 2 IMPORT ATP-BINDING PROTEIN LSRA"/>
    <property type="match status" value="1"/>
</dbReference>
<protein>
    <recommendedName>
        <fullName evidence="9">Histidine kinase domain-containing protein</fullName>
    </recommendedName>
</protein>
<dbReference type="SUPFAM" id="SSF55874">
    <property type="entry name" value="ATPase domain of HSP90 chaperone/DNA topoisomerase II/histidine kinase"/>
    <property type="match status" value="1"/>
</dbReference>
<keyword evidence="4" id="KW-0902">Two-component regulatory system</keyword>
<dbReference type="RefSeq" id="WP_230105297.1">
    <property type="nucleotide sequence ID" value="NZ_AP024845.1"/>
</dbReference>
<evidence type="ECO:0000313" key="8">
    <source>
        <dbReference type="Proteomes" id="UP001305815"/>
    </source>
</evidence>
<gene>
    <name evidence="7" type="ORF">Lac1_25640</name>
</gene>
<proteinExistence type="predicted"/>
<keyword evidence="8" id="KW-1185">Reference proteome</keyword>
<organism evidence="7 8">
    <name type="scientific">Claveliimonas bilis</name>
    <dbReference type="NCBI Taxonomy" id="3028070"/>
    <lineage>
        <taxon>Bacteria</taxon>
        <taxon>Bacillati</taxon>
        <taxon>Bacillota</taxon>
        <taxon>Clostridia</taxon>
        <taxon>Lachnospirales</taxon>
        <taxon>Lachnospiraceae</taxon>
        <taxon>Claveliimonas</taxon>
    </lineage>
</organism>
<dbReference type="InterPro" id="IPR005467">
    <property type="entry name" value="His_kinase_dom"/>
</dbReference>
<keyword evidence="1" id="KW-0547">Nucleotide-binding</keyword>
<evidence type="ECO:0000313" key="7">
    <source>
        <dbReference type="EMBL" id="BDZ78381.1"/>
    </source>
</evidence>
<dbReference type="PANTHER" id="PTHR43790">
    <property type="entry name" value="CARBOHYDRATE TRANSPORT ATP-BINDING PROTEIN MG119-RELATED"/>
    <property type="match status" value="1"/>
</dbReference>
<name>A0ABM8I5I2_9FIRM</name>
<sequence length="602" mass="69189">MFFMNHIEGRAGNTQVHDVSLSVEDSQVQAVLCPNIDTIDELVHILHEKNAVSQGSMTLDDMDYYCARQEDKVAFVTRKNNLYPNLTVAENIVMTNEKIPFFIQKKKYYQKCSQLLHSIDYPLDLWKKVKKLMPEEQMIVSILRAVGMKPRLLIIDEIHGKLSYNGMACFFRILNMLKKQGTMILYFTSQWEDTVKVGDKVTVIAHGKTTGEYSVKEIEKNPAQIYYIMLGGEKLEESEKQTEILEDLSQGLAEIRIGYNYGNTMKELAKRIKKQLKGNWCEISLIDERNRNFVRFSNQESLEMPKLKIESYRTISEKSGVFYFSINDRTKFYQLFEENDAKRAEAVLGIMLELNGEVIGMICVYYQNYYIYSEKDKIYLELIAREVIMIVENSKLKRSSVLLQESHHRIKNNLQIIISLLQMEKMMVGNTNQGERNESVTEMMDDVIGRIKSIATIHDILAHDVSATKVTSMEEIIEAIKGFYHHAAEIAFDTQKIFVPYNRATSFALVLNELINNSVKHAGNGRLKISISIQKDKDSHKIVIIYRDSGKGFPKGFDAENQSGIGLMIIKSIVCQEFGGEIQFSNENGAYIIIIINEENFF</sequence>
<keyword evidence="3" id="KW-0067">ATP-binding</keyword>
<dbReference type="Proteomes" id="UP001305815">
    <property type="component" value="Chromosome"/>
</dbReference>
<dbReference type="SUPFAM" id="SSF52540">
    <property type="entry name" value="P-loop containing nucleoside triphosphate hydrolases"/>
    <property type="match status" value="1"/>
</dbReference>
<dbReference type="Gene3D" id="3.30.565.10">
    <property type="entry name" value="Histidine kinase-like ATPase, C-terminal domain"/>
    <property type="match status" value="1"/>
</dbReference>
<dbReference type="SMART" id="SM00387">
    <property type="entry name" value="HATPase_c"/>
    <property type="match status" value="1"/>
</dbReference>